<proteinExistence type="predicted"/>
<comment type="caution">
    <text evidence="1">The sequence shown here is derived from an EMBL/GenBank/DDBJ whole genome shotgun (WGS) entry which is preliminary data.</text>
</comment>
<dbReference type="EMBL" id="LSUQ01000068">
    <property type="protein sequence ID" value="OAG91646.1"/>
    <property type="molecule type" value="Genomic_DNA"/>
</dbReference>
<dbReference type="Proteomes" id="UP000077421">
    <property type="component" value="Unassembled WGS sequence"/>
</dbReference>
<sequence length="87" mass="10021">MVVIQSLKTQDGYQFTIAHDPEGVLLDRDVLSVSVTHEMATKLWDSAQRENPNIVREFVASQFGLQDEISCRFVDEHHREIKRAPKL</sequence>
<evidence type="ECO:0000313" key="2">
    <source>
        <dbReference type="Proteomes" id="UP000077421"/>
    </source>
</evidence>
<name>A0A853K764_9BACL</name>
<dbReference type="AlphaFoldDB" id="A0A853K764"/>
<organism evidence="1 2">
    <name type="scientific">Ferroacidibacillus organovorans</name>
    <dbReference type="NCBI Taxonomy" id="1765683"/>
    <lineage>
        <taxon>Bacteria</taxon>
        <taxon>Bacillati</taxon>
        <taxon>Bacillota</taxon>
        <taxon>Bacilli</taxon>
        <taxon>Bacillales</taxon>
        <taxon>Alicyclobacillaceae</taxon>
        <taxon>Ferroacidibacillus</taxon>
    </lineage>
</organism>
<accession>A0A853K764</accession>
<evidence type="ECO:0000313" key="1">
    <source>
        <dbReference type="EMBL" id="OAG91646.1"/>
    </source>
</evidence>
<protein>
    <submittedName>
        <fullName evidence="1">Uncharacterized protein</fullName>
    </submittedName>
</protein>
<gene>
    <name evidence="1" type="ORF">AYW79_13670</name>
</gene>
<reference evidence="1 2" key="1">
    <citation type="submission" date="2016-02" db="EMBL/GenBank/DDBJ databases">
        <title>Draft genome sequence of Acidibacillus ferrooxidans SLC66.</title>
        <authorList>
            <person name="Oliveira G."/>
            <person name="Nancucheo I."/>
            <person name="Dall'Agnol H."/>
            <person name="Johnson B."/>
            <person name="Oliveira R."/>
            <person name="Nunes G.L."/>
            <person name="Tzotzos G."/>
            <person name="Orellana S.C."/>
            <person name="Salim A.C."/>
            <person name="Araujo F.M."/>
        </authorList>
    </citation>
    <scope>NUCLEOTIDE SEQUENCE [LARGE SCALE GENOMIC DNA]</scope>
    <source>
        <strain evidence="1 2">SLC66</strain>
    </source>
</reference>